<evidence type="ECO:0000313" key="2">
    <source>
        <dbReference type="EMBL" id="KKL44720.1"/>
    </source>
</evidence>
<proteinExistence type="predicted"/>
<dbReference type="InterPro" id="IPR032387">
    <property type="entry name" value="ACAS_N"/>
</dbReference>
<dbReference type="InterPro" id="IPR042099">
    <property type="entry name" value="ANL_N_sf"/>
</dbReference>
<dbReference type="Gene3D" id="3.40.50.12780">
    <property type="entry name" value="N-terminal domain of ligase-like"/>
    <property type="match status" value="1"/>
</dbReference>
<dbReference type="Pfam" id="PF16177">
    <property type="entry name" value="ACAS_N"/>
    <property type="match status" value="1"/>
</dbReference>
<comment type="caution">
    <text evidence="2">The sequence shown here is derived from an EMBL/GenBank/DDBJ whole genome shotgun (WGS) entry which is preliminary data.</text>
</comment>
<feature type="domain" description="Acetyl-coenzyme A synthetase N-terminal" evidence="1">
    <location>
        <begin position="4"/>
        <end position="58"/>
    </location>
</feature>
<evidence type="ECO:0000259" key="1">
    <source>
        <dbReference type="Pfam" id="PF16177"/>
    </source>
</evidence>
<organism evidence="2">
    <name type="scientific">marine sediment metagenome</name>
    <dbReference type="NCBI Taxonomy" id="412755"/>
    <lineage>
        <taxon>unclassified sequences</taxon>
        <taxon>metagenomes</taxon>
        <taxon>ecological metagenomes</taxon>
    </lineage>
</organism>
<dbReference type="PANTHER" id="PTHR43347:SF3">
    <property type="entry name" value="ACYL-COA SYNTHETASE SHORT-CHAIN FAMILY MEMBER 3, MITOCHONDRIAL"/>
    <property type="match status" value="1"/>
</dbReference>
<feature type="non-terminal residue" evidence="2">
    <location>
        <position position="73"/>
    </location>
</feature>
<protein>
    <recommendedName>
        <fullName evidence="1">Acetyl-coenzyme A synthetase N-terminal domain-containing protein</fullName>
    </recommendedName>
</protein>
<dbReference type="EMBL" id="LAZR01034657">
    <property type="protein sequence ID" value="KKL44720.1"/>
    <property type="molecule type" value="Genomic_DNA"/>
</dbReference>
<dbReference type="PANTHER" id="PTHR43347">
    <property type="entry name" value="ACYL-COA SYNTHETASE"/>
    <property type="match status" value="1"/>
</dbReference>
<gene>
    <name evidence="2" type="ORF">LCGC14_2362840</name>
</gene>
<reference evidence="2" key="1">
    <citation type="journal article" date="2015" name="Nature">
        <title>Complex archaea that bridge the gap between prokaryotes and eukaryotes.</title>
        <authorList>
            <person name="Spang A."/>
            <person name="Saw J.H."/>
            <person name="Jorgensen S.L."/>
            <person name="Zaremba-Niedzwiedzka K."/>
            <person name="Martijn J."/>
            <person name="Lind A.E."/>
            <person name="van Eijk R."/>
            <person name="Schleper C."/>
            <person name="Guy L."/>
            <person name="Ettema T.J."/>
        </authorList>
    </citation>
    <scope>NUCLEOTIDE SEQUENCE</scope>
</reference>
<dbReference type="AlphaFoldDB" id="A0A0F9EII2"/>
<sequence length="73" mass="8700">MKKYDDLYKRSLEDPEAFWGEAAEEITWYKKWDKVLDDSNPPFYRWFVGGEMNTCYNCLDRHADNGRGDQVAL</sequence>
<dbReference type="GO" id="GO:0050218">
    <property type="term" value="F:propionate-CoA ligase activity"/>
    <property type="evidence" value="ECO:0007669"/>
    <property type="project" value="TreeGrafter"/>
</dbReference>
<name>A0A0F9EII2_9ZZZZ</name>
<dbReference type="SUPFAM" id="SSF56801">
    <property type="entry name" value="Acetyl-CoA synthetase-like"/>
    <property type="match status" value="1"/>
</dbReference>
<accession>A0A0F9EII2</accession>